<feature type="domain" description="Aminoacyl-transfer RNA synthetases class-II family profile" evidence="7">
    <location>
        <begin position="193"/>
        <end position="344"/>
    </location>
</feature>
<dbReference type="GO" id="GO:0006412">
    <property type="term" value="P:translation"/>
    <property type="evidence" value="ECO:0007669"/>
    <property type="project" value="UniProtKB-KW"/>
</dbReference>
<dbReference type="EMBL" id="JABFTP020000144">
    <property type="protein sequence ID" value="KAL3281027.1"/>
    <property type="molecule type" value="Genomic_DNA"/>
</dbReference>
<dbReference type="CDD" id="cd04317">
    <property type="entry name" value="EcAspRS_like_N"/>
    <property type="match status" value="1"/>
</dbReference>
<organism evidence="8 9">
    <name type="scientific">Cryptolaemus montrouzieri</name>
    <dbReference type="NCBI Taxonomy" id="559131"/>
    <lineage>
        <taxon>Eukaryota</taxon>
        <taxon>Metazoa</taxon>
        <taxon>Ecdysozoa</taxon>
        <taxon>Arthropoda</taxon>
        <taxon>Hexapoda</taxon>
        <taxon>Insecta</taxon>
        <taxon>Pterygota</taxon>
        <taxon>Neoptera</taxon>
        <taxon>Endopterygota</taxon>
        <taxon>Coleoptera</taxon>
        <taxon>Polyphaga</taxon>
        <taxon>Cucujiformia</taxon>
        <taxon>Coccinelloidea</taxon>
        <taxon>Coccinellidae</taxon>
        <taxon>Scymninae</taxon>
        <taxon>Scymnini</taxon>
        <taxon>Cryptolaemus</taxon>
    </lineage>
</organism>
<proteinExistence type="inferred from homology"/>
<dbReference type="InterPro" id="IPR004115">
    <property type="entry name" value="GAD-like_sf"/>
</dbReference>
<comment type="caution">
    <text evidence="8">The sequence shown here is derived from an EMBL/GenBank/DDBJ whole genome shotgun (WGS) entry which is preliminary data.</text>
</comment>
<keyword evidence="2" id="KW-0436">Ligase</keyword>
<dbReference type="Gene3D" id="2.40.50.140">
    <property type="entry name" value="Nucleic acid-binding proteins"/>
    <property type="match status" value="1"/>
</dbReference>
<dbReference type="Proteomes" id="UP001516400">
    <property type="component" value="Unassembled WGS sequence"/>
</dbReference>
<dbReference type="GO" id="GO:0005737">
    <property type="term" value="C:cytoplasm"/>
    <property type="evidence" value="ECO:0007669"/>
    <property type="project" value="UniProtKB-ARBA"/>
</dbReference>
<dbReference type="PANTHER" id="PTHR22594">
    <property type="entry name" value="ASPARTYL/LYSYL-TRNA SYNTHETASE"/>
    <property type="match status" value="1"/>
</dbReference>
<evidence type="ECO:0000313" key="9">
    <source>
        <dbReference type="Proteomes" id="UP001516400"/>
    </source>
</evidence>
<evidence type="ECO:0000256" key="2">
    <source>
        <dbReference type="ARBA" id="ARBA00022598"/>
    </source>
</evidence>
<keyword evidence="9" id="KW-1185">Reference proteome</keyword>
<dbReference type="InterPro" id="IPR002312">
    <property type="entry name" value="Asp/Asn-tRNA-synth_IIb"/>
</dbReference>
<dbReference type="GO" id="GO:0004812">
    <property type="term" value="F:aminoacyl-tRNA ligase activity"/>
    <property type="evidence" value="ECO:0007669"/>
    <property type="project" value="UniProtKB-KW"/>
</dbReference>
<comment type="similarity">
    <text evidence="1">Belongs to the class-II aminoacyl-tRNA synthetase family. Type 1 subfamily.</text>
</comment>
<dbReference type="InterPro" id="IPR012340">
    <property type="entry name" value="NA-bd_OB-fold"/>
</dbReference>
<evidence type="ECO:0000256" key="4">
    <source>
        <dbReference type="ARBA" id="ARBA00022840"/>
    </source>
</evidence>
<dbReference type="InterPro" id="IPR004364">
    <property type="entry name" value="Aa-tRNA-synt_II"/>
</dbReference>
<evidence type="ECO:0000256" key="1">
    <source>
        <dbReference type="ARBA" id="ARBA00006303"/>
    </source>
</evidence>
<dbReference type="PANTHER" id="PTHR22594:SF5">
    <property type="entry name" value="ASPARTATE--TRNA LIGASE, MITOCHONDRIAL"/>
    <property type="match status" value="1"/>
</dbReference>
<dbReference type="SUPFAM" id="SSF55681">
    <property type="entry name" value="Class II aaRS and biotin synthetases"/>
    <property type="match status" value="1"/>
</dbReference>
<dbReference type="Pfam" id="PF01336">
    <property type="entry name" value="tRNA_anti-codon"/>
    <property type="match status" value="1"/>
</dbReference>
<dbReference type="InterPro" id="IPR045864">
    <property type="entry name" value="aa-tRNA-synth_II/BPL/LPL"/>
</dbReference>
<keyword evidence="6" id="KW-0030">Aminoacyl-tRNA synthetase</keyword>
<protein>
    <recommendedName>
        <fullName evidence="7">Aminoacyl-transfer RNA synthetases class-II family profile domain-containing protein</fullName>
    </recommendedName>
</protein>
<dbReference type="Pfam" id="PF00152">
    <property type="entry name" value="tRNA-synt_2"/>
    <property type="match status" value="1"/>
</dbReference>
<evidence type="ECO:0000256" key="3">
    <source>
        <dbReference type="ARBA" id="ARBA00022741"/>
    </source>
</evidence>
<dbReference type="PROSITE" id="PS50862">
    <property type="entry name" value="AA_TRNA_LIGASE_II"/>
    <property type="match status" value="1"/>
</dbReference>
<evidence type="ECO:0000259" key="7">
    <source>
        <dbReference type="PROSITE" id="PS50862"/>
    </source>
</evidence>
<dbReference type="PRINTS" id="PR01042">
    <property type="entry name" value="TRNASYNTHASP"/>
</dbReference>
<dbReference type="GO" id="GO:0005524">
    <property type="term" value="F:ATP binding"/>
    <property type="evidence" value="ECO:0007669"/>
    <property type="project" value="UniProtKB-KW"/>
</dbReference>
<keyword evidence="3" id="KW-0547">Nucleotide-binding</keyword>
<dbReference type="InterPro" id="IPR004365">
    <property type="entry name" value="NA-bd_OB_tRNA"/>
</dbReference>
<name>A0ABD2NRA8_9CUCU</name>
<dbReference type="Gene3D" id="3.30.1360.30">
    <property type="entry name" value="GAD-like domain"/>
    <property type="match status" value="1"/>
</dbReference>
<evidence type="ECO:0000256" key="5">
    <source>
        <dbReference type="ARBA" id="ARBA00022917"/>
    </source>
</evidence>
<dbReference type="SUPFAM" id="SSF50249">
    <property type="entry name" value="Nucleic acid-binding proteins"/>
    <property type="match status" value="1"/>
</dbReference>
<keyword evidence="5" id="KW-0648">Protein biosynthesis</keyword>
<dbReference type="Gene3D" id="3.30.930.10">
    <property type="entry name" value="Bira Bifunctional Protein, Domain 2"/>
    <property type="match status" value="1"/>
</dbReference>
<dbReference type="InterPro" id="IPR047089">
    <property type="entry name" value="Asp-tRNA-ligase_1_N"/>
</dbReference>
<keyword evidence="4" id="KW-0067">ATP-binding</keyword>
<reference evidence="8 9" key="1">
    <citation type="journal article" date="2021" name="BMC Biol.">
        <title>Horizontally acquired antibacterial genes associated with adaptive radiation of ladybird beetles.</title>
        <authorList>
            <person name="Li H.S."/>
            <person name="Tang X.F."/>
            <person name="Huang Y.H."/>
            <person name="Xu Z.Y."/>
            <person name="Chen M.L."/>
            <person name="Du X.Y."/>
            <person name="Qiu B.Y."/>
            <person name="Chen P.T."/>
            <person name="Zhang W."/>
            <person name="Slipinski A."/>
            <person name="Escalona H.E."/>
            <person name="Waterhouse R.M."/>
            <person name="Zwick A."/>
            <person name="Pang H."/>
        </authorList>
    </citation>
    <scope>NUCLEOTIDE SEQUENCE [LARGE SCALE GENOMIC DNA]</scope>
    <source>
        <strain evidence="8">SYSU2018</strain>
    </source>
</reference>
<sequence length="430" mass="50429">MLLRNILNKILKVNKVHSKCFRGKTPLLPYSSTSVYLVDEEKDNTTYKNSTSSQYTIRSFTCADLGLHNVGHRVVLCGWLEYQRLDKFLILRDGYGQTQLIIKDSDQKLKDIVKKLPLETILKIEGTVLTRPKETINPRLSTGAIEVVIENLEVLNEASNLPFNIRGFQRPKEAIRMQYRYLDLRFPQMQKNLRTRSTLLYKMREFLMKSNFVDVETPTLFKATPGGAQEFIVPTKFPGEFYSLVQSPQQFKQILMAGAIDRYFQVARCYRDETSRPDRQPEFTQLDIEMSFTTVDGIIELIEDLLNYCWPDFVETIPQRFKRITYSYAMENYGSDKPDTSFDFKLDNCSILQSANLDSYKDKFGAYCLKFPKEYVMLTKSMKEQFQELSKQFPQVKLIQSKISTVNDWTNKIKIYLLKKYHKNWQKRLD</sequence>
<dbReference type="InterPro" id="IPR006195">
    <property type="entry name" value="aa-tRNA-synth_II"/>
</dbReference>
<evidence type="ECO:0000313" key="8">
    <source>
        <dbReference type="EMBL" id="KAL3281027.1"/>
    </source>
</evidence>
<accession>A0ABD2NRA8</accession>
<dbReference type="AlphaFoldDB" id="A0ABD2NRA8"/>
<gene>
    <name evidence="8" type="ORF">HHI36_004251</name>
</gene>
<evidence type="ECO:0000256" key="6">
    <source>
        <dbReference type="ARBA" id="ARBA00023146"/>
    </source>
</evidence>